<name>A0ABV8ZJB1_9FLAO</name>
<accession>A0ABV8ZJB1</accession>
<dbReference type="SUPFAM" id="SSF49464">
    <property type="entry name" value="Carboxypeptidase regulatory domain-like"/>
    <property type="match status" value="1"/>
</dbReference>
<gene>
    <name evidence="2" type="ORF">ACFO3N_17460</name>
</gene>
<reference evidence="3" key="1">
    <citation type="journal article" date="2019" name="Int. J. Syst. Evol. Microbiol.">
        <title>The Global Catalogue of Microorganisms (GCM) 10K type strain sequencing project: providing services to taxonomists for standard genome sequencing and annotation.</title>
        <authorList>
            <consortium name="The Broad Institute Genomics Platform"/>
            <consortium name="The Broad Institute Genome Sequencing Center for Infectious Disease"/>
            <person name="Wu L."/>
            <person name="Ma J."/>
        </authorList>
    </citation>
    <scope>NUCLEOTIDE SEQUENCE [LARGE SCALE GENOMIC DNA]</scope>
    <source>
        <strain evidence="3">NBRC 103627</strain>
    </source>
</reference>
<feature type="signal peptide" evidence="1">
    <location>
        <begin position="1"/>
        <end position="19"/>
    </location>
</feature>
<keyword evidence="3" id="KW-1185">Reference proteome</keyword>
<feature type="chain" id="PRO_5045259363" evidence="1">
    <location>
        <begin position="20"/>
        <end position="212"/>
    </location>
</feature>
<dbReference type="Proteomes" id="UP001596003">
    <property type="component" value="Unassembled WGS sequence"/>
</dbReference>
<proteinExistence type="predicted"/>
<sequence>MKNLKLFFILILFSQLCFAQNRIVHGVVRDSTGLPVPGANILVEGTKTNTQSDWDGYFSIKANSDQLLVFTYIGYFTKKVIASKNEIEVVLQIDHSHDYDCIIPPNPIKKTKPRFAITTIYPKDLKNANNPKYNFKKDYNNNPLIFVSDYTLKKADYDFQIKYRISYSPIQNYSIEYVKTYNKLSFKYLKKKYKKNWQYEIRKDAIGLDDFF</sequence>
<evidence type="ECO:0000256" key="1">
    <source>
        <dbReference type="SAM" id="SignalP"/>
    </source>
</evidence>
<protein>
    <submittedName>
        <fullName evidence="2">Carboxypeptidase-like regulatory domain-containing protein</fullName>
    </submittedName>
</protein>
<dbReference type="EMBL" id="JBHSFY010000011">
    <property type="protein sequence ID" value="MFC4478867.1"/>
    <property type="molecule type" value="Genomic_DNA"/>
</dbReference>
<comment type="caution">
    <text evidence="2">The sequence shown here is derived from an EMBL/GenBank/DDBJ whole genome shotgun (WGS) entry which is preliminary data.</text>
</comment>
<evidence type="ECO:0000313" key="2">
    <source>
        <dbReference type="EMBL" id="MFC4478867.1"/>
    </source>
</evidence>
<keyword evidence="1" id="KW-0732">Signal</keyword>
<dbReference type="Pfam" id="PF13715">
    <property type="entry name" value="CarbopepD_reg_2"/>
    <property type="match status" value="1"/>
</dbReference>
<dbReference type="RefSeq" id="WP_379799853.1">
    <property type="nucleotide sequence ID" value="NZ_JBHSFY010000011.1"/>
</dbReference>
<organism evidence="2 3">
    <name type="scientific">Flavobacterium chungangensis</name>
    <dbReference type="NCBI Taxonomy" id="2708132"/>
    <lineage>
        <taxon>Bacteria</taxon>
        <taxon>Pseudomonadati</taxon>
        <taxon>Bacteroidota</taxon>
        <taxon>Flavobacteriia</taxon>
        <taxon>Flavobacteriales</taxon>
        <taxon>Flavobacteriaceae</taxon>
        <taxon>Flavobacterium</taxon>
    </lineage>
</organism>
<dbReference type="InterPro" id="IPR008969">
    <property type="entry name" value="CarboxyPept-like_regulatory"/>
</dbReference>
<evidence type="ECO:0000313" key="3">
    <source>
        <dbReference type="Proteomes" id="UP001596003"/>
    </source>
</evidence>
<dbReference type="Gene3D" id="2.60.40.1120">
    <property type="entry name" value="Carboxypeptidase-like, regulatory domain"/>
    <property type="match status" value="1"/>
</dbReference>